<name>A0A7J9DEC1_9ROSI</name>
<accession>A0A7J9DEC1</accession>
<organism evidence="1 2">
    <name type="scientific">Gossypium trilobum</name>
    <dbReference type="NCBI Taxonomy" id="34281"/>
    <lineage>
        <taxon>Eukaryota</taxon>
        <taxon>Viridiplantae</taxon>
        <taxon>Streptophyta</taxon>
        <taxon>Embryophyta</taxon>
        <taxon>Tracheophyta</taxon>
        <taxon>Spermatophyta</taxon>
        <taxon>Magnoliopsida</taxon>
        <taxon>eudicotyledons</taxon>
        <taxon>Gunneridae</taxon>
        <taxon>Pentapetalae</taxon>
        <taxon>rosids</taxon>
        <taxon>malvids</taxon>
        <taxon>Malvales</taxon>
        <taxon>Malvaceae</taxon>
        <taxon>Malvoideae</taxon>
        <taxon>Gossypium</taxon>
    </lineage>
</organism>
<evidence type="ECO:0000313" key="1">
    <source>
        <dbReference type="EMBL" id="MBA0759110.1"/>
    </source>
</evidence>
<evidence type="ECO:0000313" key="2">
    <source>
        <dbReference type="Proteomes" id="UP000593568"/>
    </source>
</evidence>
<dbReference type="Proteomes" id="UP000593568">
    <property type="component" value="Unassembled WGS sequence"/>
</dbReference>
<proteinExistence type="predicted"/>
<sequence>MASSTETSKTTADYIAVSAAFEPPPEAALVVQSKNNKKKKNRRCMFLCCSNMQFENEEEKAKALPFLNSGETKVGMVMCCSNFQIGSELEDAPPKIPNVTVPPKELEAVPEVPALDPTVDHGSMSEKNDNKNRKRSCFLLCFSNVELGNEDGKRKAFSFLENSNRCCMAICFSNFEVGPKMKG</sequence>
<protein>
    <submittedName>
        <fullName evidence="1">Uncharacterized protein</fullName>
    </submittedName>
</protein>
<reference evidence="1 2" key="1">
    <citation type="journal article" date="2019" name="Genome Biol. Evol.">
        <title>Insights into the evolution of the New World diploid cottons (Gossypium, subgenus Houzingenia) based on genome sequencing.</title>
        <authorList>
            <person name="Grover C.E."/>
            <person name="Arick M.A. 2nd"/>
            <person name="Thrash A."/>
            <person name="Conover J.L."/>
            <person name="Sanders W.S."/>
            <person name="Peterson D.G."/>
            <person name="Frelichowski J.E."/>
            <person name="Scheffler J.A."/>
            <person name="Scheffler B.E."/>
            <person name="Wendel J.F."/>
        </authorList>
    </citation>
    <scope>NUCLEOTIDE SEQUENCE [LARGE SCALE GENOMIC DNA]</scope>
    <source>
        <strain evidence="1">8</strain>
        <tissue evidence="1">Leaf</tissue>
    </source>
</reference>
<dbReference type="AlphaFoldDB" id="A0A7J9DEC1"/>
<keyword evidence="2" id="KW-1185">Reference proteome</keyword>
<comment type="caution">
    <text evidence="1">The sequence shown here is derived from an EMBL/GenBank/DDBJ whole genome shotgun (WGS) entry which is preliminary data.</text>
</comment>
<gene>
    <name evidence="1" type="ORF">Gotri_022033</name>
</gene>
<dbReference type="EMBL" id="JABEZW010000002">
    <property type="protein sequence ID" value="MBA0759110.1"/>
    <property type="molecule type" value="Genomic_DNA"/>
</dbReference>